<name>A0A0F9D7U5_9ZZZZ</name>
<dbReference type="EMBL" id="LAZR01040686">
    <property type="protein sequence ID" value="KKL13871.1"/>
    <property type="molecule type" value="Genomic_DNA"/>
</dbReference>
<comment type="caution">
    <text evidence="1">The sequence shown here is derived from an EMBL/GenBank/DDBJ whole genome shotgun (WGS) entry which is preliminary data.</text>
</comment>
<dbReference type="AlphaFoldDB" id="A0A0F9D7U5"/>
<gene>
    <name evidence="1" type="ORF">LCGC14_2521440</name>
</gene>
<feature type="non-terminal residue" evidence="1">
    <location>
        <position position="1"/>
    </location>
</feature>
<proteinExistence type="predicted"/>
<reference evidence="1" key="1">
    <citation type="journal article" date="2015" name="Nature">
        <title>Complex archaea that bridge the gap between prokaryotes and eukaryotes.</title>
        <authorList>
            <person name="Spang A."/>
            <person name="Saw J.H."/>
            <person name="Jorgensen S.L."/>
            <person name="Zaremba-Niedzwiedzka K."/>
            <person name="Martijn J."/>
            <person name="Lind A.E."/>
            <person name="van Eijk R."/>
            <person name="Schleper C."/>
            <person name="Guy L."/>
            <person name="Ettema T.J."/>
        </authorList>
    </citation>
    <scope>NUCLEOTIDE SEQUENCE</scope>
</reference>
<organism evidence="1">
    <name type="scientific">marine sediment metagenome</name>
    <dbReference type="NCBI Taxonomy" id="412755"/>
    <lineage>
        <taxon>unclassified sequences</taxon>
        <taxon>metagenomes</taxon>
        <taxon>ecological metagenomes</taxon>
    </lineage>
</organism>
<protein>
    <submittedName>
        <fullName evidence="1">Uncharacterized protein</fullName>
    </submittedName>
</protein>
<accession>A0A0F9D7U5</accession>
<evidence type="ECO:0000313" key="1">
    <source>
        <dbReference type="EMBL" id="KKL13871.1"/>
    </source>
</evidence>
<sequence>PGCWNELHNLSGADLIDHDSKLSGDDIQHMSALAAELGVDDTAPALTAEQAECLGQYRDDNKGLCLDKQPETGQLSGMGYISSNFDKRNGSYLRITPAGRTALEAWQLFKDIKQLDSAMQKSDSVVVDFLNKPIPGMEHLESHRGKVVTGRRENAPTLVEADTRPTMQEVDNTIYGTRDAPVKIDEPPPGRYVLTKADIGKDDEVKMISGVIGVVVRAYKNNVLIEFPNGYNDKYKYDEFTLMSKPAEQSRPKRTPEQKQADGNMWEAVKFVWRVDDNASWKIARLQQFFLGTIKKTGKYKAFFDTQLNDCAADASEVVAFGHWYRNEYDNIPLPENGDKLRSHFETFRGSGEQWQSFMRKAQKTILEKIPKFKSPGIEIEREQLTPAADGDVELISEEQQQEALKIMEDLADKFGGRK</sequence>